<comment type="subcellular location">
    <subcellularLocation>
        <location evidence="1">Membrane</location>
        <topology evidence="1">Multi-pass membrane protein</topology>
    </subcellularLocation>
</comment>
<gene>
    <name evidence="8" type="primary">PmUG01_10029100</name>
    <name evidence="8" type="ORF">PMUG01_10029100</name>
</gene>
<protein>
    <submittedName>
        <fullName evidence="8">Amino acid transporter, putative</fullName>
    </submittedName>
</protein>
<feature type="transmembrane region" description="Helical" evidence="7">
    <location>
        <begin position="726"/>
        <end position="748"/>
    </location>
</feature>
<keyword evidence="4 7" id="KW-1133">Transmembrane helix</keyword>
<dbReference type="OrthoDB" id="391298at2759"/>
<feature type="transmembrane region" description="Helical" evidence="7">
    <location>
        <begin position="845"/>
        <end position="866"/>
    </location>
</feature>
<dbReference type="VEuPathDB" id="PlasmoDB:PmUG01_10029100"/>
<keyword evidence="9" id="KW-1185">Reference proteome</keyword>
<keyword evidence="3 7" id="KW-0812">Transmembrane</keyword>
<dbReference type="SUPFAM" id="SSF161070">
    <property type="entry name" value="SNF-like"/>
    <property type="match status" value="1"/>
</dbReference>
<evidence type="ECO:0000313" key="8">
    <source>
        <dbReference type="EMBL" id="SCN44882.1"/>
    </source>
</evidence>
<feature type="transmembrane region" description="Helical" evidence="7">
    <location>
        <begin position="631"/>
        <end position="649"/>
    </location>
</feature>
<dbReference type="RefSeq" id="XP_028862066.1">
    <property type="nucleotide sequence ID" value="XM_029005482.1"/>
</dbReference>
<keyword evidence="5 7" id="KW-0472">Membrane</keyword>
<feature type="transmembrane region" description="Helical" evidence="7">
    <location>
        <begin position="598"/>
        <end position="619"/>
    </location>
</feature>
<dbReference type="GO" id="GO:0016020">
    <property type="term" value="C:membrane"/>
    <property type="evidence" value="ECO:0007669"/>
    <property type="project" value="UniProtKB-SubCell"/>
</dbReference>
<feature type="transmembrane region" description="Helical" evidence="7">
    <location>
        <begin position="797"/>
        <end position="816"/>
    </location>
</feature>
<evidence type="ECO:0000256" key="4">
    <source>
        <dbReference type="ARBA" id="ARBA00022989"/>
    </source>
</evidence>
<organism evidence="8 9">
    <name type="scientific">Plasmodium malariae</name>
    <dbReference type="NCBI Taxonomy" id="5858"/>
    <lineage>
        <taxon>Eukaryota</taxon>
        <taxon>Sar</taxon>
        <taxon>Alveolata</taxon>
        <taxon>Apicomplexa</taxon>
        <taxon>Aconoidasida</taxon>
        <taxon>Haemosporida</taxon>
        <taxon>Plasmodiidae</taxon>
        <taxon>Plasmodium</taxon>
        <taxon>Plasmodium (Plasmodium)</taxon>
    </lineage>
</organism>
<dbReference type="InterPro" id="IPR000175">
    <property type="entry name" value="Na/ntran_symport"/>
</dbReference>
<evidence type="ECO:0000313" key="9">
    <source>
        <dbReference type="Proteomes" id="UP000219813"/>
    </source>
</evidence>
<feature type="transmembrane region" description="Helical" evidence="7">
    <location>
        <begin position="420"/>
        <end position="438"/>
    </location>
</feature>
<feature type="transmembrane region" description="Helical" evidence="7">
    <location>
        <begin position="450"/>
        <end position="476"/>
    </location>
</feature>
<feature type="transmembrane region" description="Helical" evidence="7">
    <location>
        <begin position="277"/>
        <end position="294"/>
    </location>
</feature>
<name>A0A1D3RI73_PLAMA</name>
<feature type="transmembrane region" description="Helical" evidence="7">
    <location>
        <begin position="314"/>
        <end position="334"/>
    </location>
</feature>
<keyword evidence="2" id="KW-0813">Transport</keyword>
<sequence length="907" mass="108756">MNADKLEKVPSEDNSESTFQKKRSNYKYRFREETTKDGKRKRIKCTYWGECQTNTELFNRNGNVTNIGSEKYGMRRRKNVNSLQNTYDNIINYIKDNNNNIKKIRYYLFLKAYEHSELFQMEKQNKKDQLNINKYNKSIDIKDDRENQRLKLLKIFKSYHIKYEGHTNLDTLCDYAIYFQDADILNVLLKKQNCDNLFYYLVTIGIPYNDIIEMASVFENMKYLKNCNLYMLPWIYKKLNEFHKFDVSTYVLHSLAYSLSTLSCSLYIFIKYKTIAVIFPLFITYVVLSVPFLLQEINCGRYVLDGCISFFWSINHYHLPIGIILLILYTLSIIKCIDLICLHITYVSYYFMESTPWVYKNLDIKICSKFNGSKNICDSSRNICYYNDRTQTCEMNRMKLGIKIYDTLLSKYVEPKNTKFTMITVLLAFLFLIFYNLFSKYKVSHKIVKIFVFLLILFFIIHIITLRNFTLINFLLTDFNTSKILSVLLNHEIWIVCMIHCTVNMSLHSGMYFYSSKGLRLDVNVIPITYLIVLCCFLVDMLLFVTFTTIIGEHLKNIDKNYYILKKLMKKNLFYILIPVVHNCYNTFTLFLSLNVAIIFLSFMLLSASKRIDILFLSINDIYIFKSSKKIFPIGWIVLFVIYYIYRTIDINFMDTLFTQLSQIMTLLIFFYINFNFFWLRGIKETAEKLGKYPFIFKILLTFVHEFSFLYFDVLFKIKNRVPLYFLRQFINICIIPFISVIMCQWIFKRKEKKDHSSTIQDVKAILRNTCSLAMECTDRSKNIQLHFNQKSKWSKLFNIYIFFFFKYFGLDLVFMCLMHEGKKFFTQGEKTYKKKNLNTEMNPYIMFFLLYLIYVYIVYINIPLFQMIKKKKFFKANHFNILNYPVSLEEKKQEKNTNLFKEFTEK</sequence>
<feature type="transmembrane region" description="Helical" evidence="7">
    <location>
        <begin position="661"/>
        <end position="683"/>
    </location>
</feature>
<dbReference type="InterPro" id="IPR037272">
    <property type="entry name" value="SNS_sf"/>
</dbReference>
<dbReference type="EMBL" id="LT594631">
    <property type="protein sequence ID" value="SCN44882.1"/>
    <property type="molecule type" value="Genomic_DNA"/>
</dbReference>
<feature type="transmembrane region" description="Helical" evidence="7">
    <location>
        <begin position="488"/>
        <end position="508"/>
    </location>
</feature>
<feature type="region of interest" description="Disordered" evidence="6">
    <location>
        <begin position="1"/>
        <end position="23"/>
    </location>
</feature>
<feature type="transmembrane region" description="Helical" evidence="7">
    <location>
        <begin position="250"/>
        <end position="270"/>
    </location>
</feature>
<feature type="transmembrane region" description="Helical" evidence="7">
    <location>
        <begin position="695"/>
        <end position="714"/>
    </location>
</feature>
<evidence type="ECO:0000256" key="1">
    <source>
        <dbReference type="ARBA" id="ARBA00004141"/>
    </source>
</evidence>
<proteinExistence type="predicted"/>
<feature type="transmembrane region" description="Helical" evidence="7">
    <location>
        <begin position="528"/>
        <end position="552"/>
    </location>
</feature>
<dbReference type="GeneID" id="39869291"/>
<dbReference type="OMA" id="LVMFVEA"/>
<dbReference type="Proteomes" id="UP000219813">
    <property type="component" value="Chromosome 10"/>
</dbReference>
<dbReference type="PROSITE" id="PS50267">
    <property type="entry name" value="NA_NEUROTRAN_SYMP_3"/>
    <property type="match status" value="1"/>
</dbReference>
<evidence type="ECO:0000256" key="5">
    <source>
        <dbReference type="ARBA" id="ARBA00023136"/>
    </source>
</evidence>
<evidence type="ECO:0000256" key="7">
    <source>
        <dbReference type="SAM" id="Phobius"/>
    </source>
</evidence>
<reference evidence="8 9" key="1">
    <citation type="submission" date="2016-06" db="EMBL/GenBank/DDBJ databases">
        <authorList>
            <consortium name="Pathogen Informatics"/>
        </authorList>
    </citation>
    <scope>NUCLEOTIDE SEQUENCE [LARGE SCALE GENOMIC DNA]</scope>
</reference>
<accession>A0A1D3RI73</accession>
<evidence type="ECO:0000256" key="3">
    <source>
        <dbReference type="ARBA" id="ARBA00022692"/>
    </source>
</evidence>
<dbReference type="KEGG" id="pmal:PMUG01_10029100"/>
<dbReference type="AlphaFoldDB" id="A0A1D3RI73"/>
<evidence type="ECO:0000256" key="2">
    <source>
        <dbReference type="ARBA" id="ARBA00022448"/>
    </source>
</evidence>
<feature type="compositionally biased region" description="Basic and acidic residues" evidence="6">
    <location>
        <begin position="1"/>
        <end position="11"/>
    </location>
</feature>
<evidence type="ECO:0000256" key="6">
    <source>
        <dbReference type="SAM" id="MobiDB-lite"/>
    </source>
</evidence>